<sequence length="116" mass="12775">MAINLDEVLINLLLGIVIVSPFLWASGRLLVGKEKAKFTDAIWIVVLGIIIGGILGVLFVGVIAFVIQLLIWLGLIKYFFDCGWLKALAISILAVFIFMIVTVILSIVGFGIWTWI</sequence>
<keyword evidence="1" id="KW-1133">Transmembrane helix</keyword>
<feature type="transmembrane region" description="Helical" evidence="1">
    <location>
        <begin position="12"/>
        <end position="31"/>
    </location>
</feature>
<keyword evidence="3" id="KW-1185">Reference proteome</keyword>
<dbReference type="AlphaFoldDB" id="A0A133VF02"/>
<dbReference type="Proteomes" id="UP000070311">
    <property type="component" value="Unassembled WGS sequence"/>
</dbReference>
<evidence type="ECO:0008006" key="4">
    <source>
        <dbReference type="Google" id="ProtNLM"/>
    </source>
</evidence>
<evidence type="ECO:0000313" key="3">
    <source>
        <dbReference type="Proteomes" id="UP000070311"/>
    </source>
</evidence>
<proteinExistence type="predicted"/>
<dbReference type="EMBL" id="LHYD01000035">
    <property type="protein sequence ID" value="KXB05015.1"/>
    <property type="molecule type" value="Genomic_DNA"/>
</dbReference>
<evidence type="ECO:0000256" key="1">
    <source>
        <dbReference type="SAM" id="Phobius"/>
    </source>
</evidence>
<keyword evidence="1" id="KW-0472">Membrane</keyword>
<organism evidence="2 3">
    <name type="scientific">candidate division MSBL1 archaeon SCGC-AAA382A13</name>
    <dbReference type="NCBI Taxonomy" id="1698279"/>
    <lineage>
        <taxon>Archaea</taxon>
        <taxon>Methanobacteriati</taxon>
        <taxon>Methanobacteriota</taxon>
        <taxon>candidate division MSBL1</taxon>
    </lineage>
</organism>
<comment type="caution">
    <text evidence="2">The sequence shown here is derived from an EMBL/GenBank/DDBJ whole genome shotgun (WGS) entry which is preliminary data.</text>
</comment>
<evidence type="ECO:0000313" key="2">
    <source>
        <dbReference type="EMBL" id="KXB05015.1"/>
    </source>
</evidence>
<name>A0A133VF02_9EURY</name>
<keyword evidence="1" id="KW-0812">Transmembrane</keyword>
<reference evidence="2 3" key="1">
    <citation type="journal article" date="2016" name="Sci. Rep.">
        <title>Metabolic traits of an uncultured archaeal lineage -MSBL1- from brine pools of the Red Sea.</title>
        <authorList>
            <person name="Mwirichia R."/>
            <person name="Alam I."/>
            <person name="Rashid M."/>
            <person name="Vinu M."/>
            <person name="Ba-Alawi W."/>
            <person name="Anthony Kamau A."/>
            <person name="Kamanda Ngugi D."/>
            <person name="Goker M."/>
            <person name="Klenk H.P."/>
            <person name="Bajic V."/>
            <person name="Stingl U."/>
        </authorList>
    </citation>
    <scope>NUCLEOTIDE SEQUENCE [LARGE SCALE GENOMIC DNA]</scope>
    <source>
        <strain evidence="2">SCGC-AAA382A13</strain>
    </source>
</reference>
<feature type="transmembrane region" description="Helical" evidence="1">
    <location>
        <begin position="43"/>
        <end position="76"/>
    </location>
</feature>
<gene>
    <name evidence="2" type="ORF">AKJ50_01830</name>
</gene>
<protein>
    <recommendedName>
        <fullName evidence="4">Yip1 domain-containing protein</fullName>
    </recommendedName>
</protein>
<feature type="transmembrane region" description="Helical" evidence="1">
    <location>
        <begin position="88"/>
        <end position="113"/>
    </location>
</feature>
<accession>A0A133VF02</accession>